<evidence type="ECO:0000313" key="3">
    <source>
        <dbReference type="EMBL" id="QHS81832.1"/>
    </source>
</evidence>
<dbReference type="AlphaFoldDB" id="A0A6C0AQ72"/>
<feature type="compositionally biased region" description="Low complexity" evidence="2">
    <location>
        <begin position="353"/>
        <end position="380"/>
    </location>
</feature>
<feature type="coiled-coil region" evidence="1">
    <location>
        <begin position="392"/>
        <end position="419"/>
    </location>
</feature>
<evidence type="ECO:0000256" key="1">
    <source>
        <dbReference type="SAM" id="Coils"/>
    </source>
</evidence>
<accession>A0A6C0AQ72</accession>
<proteinExistence type="predicted"/>
<dbReference type="EMBL" id="MN740760">
    <property type="protein sequence ID" value="QHS81832.1"/>
    <property type="molecule type" value="Genomic_DNA"/>
</dbReference>
<reference evidence="3" key="1">
    <citation type="journal article" date="2020" name="Nature">
        <title>Giant virus diversity and host interactions through global metagenomics.</title>
        <authorList>
            <person name="Schulz F."/>
            <person name="Roux S."/>
            <person name="Paez-Espino D."/>
            <person name="Jungbluth S."/>
            <person name="Walsh D.A."/>
            <person name="Denef V.J."/>
            <person name="McMahon K.D."/>
            <person name="Konstantinidis K.T."/>
            <person name="Eloe-Fadrosh E.A."/>
            <person name="Kyrpides N.C."/>
            <person name="Woyke T."/>
        </authorList>
    </citation>
    <scope>NUCLEOTIDE SEQUENCE</scope>
    <source>
        <strain evidence="3">GVMAG-S-1101164-72</strain>
    </source>
</reference>
<keyword evidence="1" id="KW-0175">Coiled coil</keyword>
<feature type="region of interest" description="Disordered" evidence="2">
    <location>
        <begin position="353"/>
        <end position="381"/>
    </location>
</feature>
<name>A0A6C0AQ72_9ZZZZ</name>
<organism evidence="3">
    <name type="scientific">viral metagenome</name>
    <dbReference type="NCBI Taxonomy" id="1070528"/>
    <lineage>
        <taxon>unclassified sequences</taxon>
        <taxon>metagenomes</taxon>
        <taxon>organismal metagenomes</taxon>
    </lineage>
</organism>
<sequence>MPSSDLIKQITDRIPSGSGIYLRSGDKVTAGVLYYSDCPIITPFFEIHTGTSHVASIQEFWKKHVSSHQIEDDSPTDQQLLERLSINFQDIDAAGYPKGTSETLASMLATEEHAWFRSMRRIDAFKMGAFDRIYEKLDFGTTLCYMGLGSPPLYLTLERRYSQHTYPGNIVLTASEDQPANIDLSRLPSRKFNHLNHVSNWYKKNVMGCWRANWSPLYDLYIVSGPYKGRNMGQLLDDSPLNKVTSTNLFPPGSKMDMAVHVASIDYMLKKMDTLCRPCRVINVIKIMKYVLDHSVFVNSRDNFKKTVVAKARQFLKEEADEPALVAQCQLVVQMYDLPNVVEVAVVESNSSSVASNSSSSSVAPAASNSSSAPEASNPVKKSKLLTADEMVMVLRRTVAELEQKNATLKAMLEASLKTL</sequence>
<evidence type="ECO:0000256" key="2">
    <source>
        <dbReference type="SAM" id="MobiDB-lite"/>
    </source>
</evidence>
<protein>
    <submittedName>
        <fullName evidence="3">Uncharacterized protein</fullName>
    </submittedName>
</protein>